<feature type="transmembrane region" description="Helical" evidence="2">
    <location>
        <begin position="36"/>
        <end position="56"/>
    </location>
</feature>
<keyword evidence="2" id="KW-0812">Transmembrane</keyword>
<sequence>MDNWDYFYFSALRVIVAFVMAKAVADAVFDRRSNWIDYTLGFLGLCYLGAVFWDSIDGRWFSGLDQYVTRPAITAFLVVAYYGLHLERNRLRRLDSRGKEKRHDTRGNVTVGGSK</sequence>
<keyword evidence="2" id="KW-0472">Membrane</keyword>
<dbReference type="Proteomes" id="UP000266178">
    <property type="component" value="Unassembled WGS sequence"/>
</dbReference>
<feature type="region of interest" description="Disordered" evidence="1">
    <location>
        <begin position="95"/>
        <end position="115"/>
    </location>
</feature>
<gene>
    <name evidence="3" type="ORF">Mgrana_03190</name>
</gene>
<dbReference type="EMBL" id="QWLB01000075">
    <property type="protein sequence ID" value="RIH90678.1"/>
    <property type="molecule type" value="Genomic_DNA"/>
</dbReference>
<feature type="compositionally biased region" description="Basic and acidic residues" evidence="1">
    <location>
        <begin position="95"/>
        <end position="106"/>
    </location>
</feature>
<evidence type="ECO:0000256" key="2">
    <source>
        <dbReference type="SAM" id="Phobius"/>
    </source>
</evidence>
<evidence type="ECO:0000313" key="4">
    <source>
        <dbReference type="Proteomes" id="UP000266178"/>
    </source>
</evidence>
<evidence type="ECO:0000313" key="3">
    <source>
        <dbReference type="EMBL" id="RIH90678.1"/>
    </source>
</evidence>
<dbReference type="AlphaFoldDB" id="A0A399F3A7"/>
<name>A0A399F3A7_9DEIN</name>
<dbReference type="RefSeq" id="WP_119358616.1">
    <property type="nucleotide sequence ID" value="NZ_BJXM01000035.1"/>
</dbReference>
<comment type="caution">
    <text evidence="3">The sequence shown here is derived from an EMBL/GenBank/DDBJ whole genome shotgun (WGS) entry which is preliminary data.</text>
</comment>
<feature type="transmembrane region" description="Helical" evidence="2">
    <location>
        <begin position="6"/>
        <end position="24"/>
    </location>
</feature>
<feature type="transmembrane region" description="Helical" evidence="2">
    <location>
        <begin position="68"/>
        <end position="84"/>
    </location>
</feature>
<proteinExistence type="predicted"/>
<protein>
    <submittedName>
        <fullName evidence="3">Uncharacterized protein</fullName>
    </submittedName>
</protein>
<evidence type="ECO:0000256" key="1">
    <source>
        <dbReference type="SAM" id="MobiDB-lite"/>
    </source>
</evidence>
<accession>A0A399F3A7</accession>
<keyword evidence="2" id="KW-1133">Transmembrane helix</keyword>
<reference evidence="3 4" key="1">
    <citation type="submission" date="2018-08" db="EMBL/GenBank/DDBJ databases">
        <title>Meiothermus granaticius genome AF-68 sequencing project.</title>
        <authorList>
            <person name="Da Costa M.S."/>
            <person name="Albuquerque L."/>
            <person name="Raposo P."/>
            <person name="Froufe H.J.C."/>
            <person name="Barroso C.S."/>
            <person name="Egas C."/>
        </authorList>
    </citation>
    <scope>NUCLEOTIDE SEQUENCE [LARGE SCALE GENOMIC DNA]</scope>
    <source>
        <strain evidence="3 4">AF-68</strain>
    </source>
</reference>
<organism evidence="3 4">
    <name type="scientific">Meiothermus granaticius NBRC 107808</name>
    <dbReference type="NCBI Taxonomy" id="1227551"/>
    <lineage>
        <taxon>Bacteria</taxon>
        <taxon>Thermotogati</taxon>
        <taxon>Deinococcota</taxon>
        <taxon>Deinococci</taxon>
        <taxon>Thermales</taxon>
        <taxon>Thermaceae</taxon>
        <taxon>Meiothermus</taxon>
    </lineage>
</organism>
<keyword evidence="4" id="KW-1185">Reference proteome</keyword>